<reference evidence="1" key="1">
    <citation type="submission" date="2025-05" db="UniProtKB">
        <authorList>
            <consortium name="Ensembl"/>
        </authorList>
    </citation>
    <scope>IDENTIFICATION</scope>
</reference>
<dbReference type="Proteomes" id="UP000694726">
    <property type="component" value="Unplaced"/>
</dbReference>
<protein>
    <submittedName>
        <fullName evidence="1">Uncharacterized protein</fullName>
    </submittedName>
</protein>
<evidence type="ECO:0000313" key="1">
    <source>
        <dbReference type="Ensembl" id="ENSSSCP00045015269.1"/>
    </source>
</evidence>
<evidence type="ECO:0000313" key="2">
    <source>
        <dbReference type="Proteomes" id="UP000694728"/>
    </source>
</evidence>
<dbReference type="Proteomes" id="UP000694722">
    <property type="component" value="Unplaced"/>
</dbReference>
<organism evidence="1 2">
    <name type="scientific">Sus scrofa</name>
    <name type="common">Pig</name>
    <dbReference type="NCBI Taxonomy" id="9823"/>
    <lineage>
        <taxon>Eukaryota</taxon>
        <taxon>Metazoa</taxon>
        <taxon>Chordata</taxon>
        <taxon>Craniata</taxon>
        <taxon>Vertebrata</taxon>
        <taxon>Euteleostomi</taxon>
        <taxon>Mammalia</taxon>
        <taxon>Eutheria</taxon>
        <taxon>Laurasiatheria</taxon>
        <taxon>Artiodactyla</taxon>
        <taxon>Suina</taxon>
        <taxon>Suidae</taxon>
        <taxon>Sus</taxon>
    </lineage>
</organism>
<name>A0A8D1KV32_PIG</name>
<accession>A0A8D1KV32</accession>
<sequence length="118" mass="13898">MLSDINYSNIFSDPPPVVMKIKTKINKWDLIKLKSFCTAKEALNKMKRLPTEWKKIFPNEPTDKVLISIIHKYLLQLNIKKKKKSHQKMCGGSKQTILQRIYTDGQKTHEKMFNITNY</sequence>
<dbReference type="Ensembl" id="ENSSSCT00050062836.1">
    <property type="protein sequence ID" value="ENSSSCP00050026975.1"/>
    <property type="gene ID" value="ENSSSCG00050046188.1"/>
</dbReference>
<dbReference type="AlphaFoldDB" id="A0A8D1KV32"/>
<dbReference type="Ensembl" id="ENSSSCT00015070567.1">
    <property type="protein sequence ID" value="ENSSSCP00015028248.1"/>
    <property type="gene ID" value="ENSSSCG00015053054.1"/>
</dbReference>
<dbReference type="Ensembl" id="ENSSSCT00045022158.1">
    <property type="protein sequence ID" value="ENSSSCP00045015269.1"/>
    <property type="gene ID" value="ENSSSCG00045013007.1"/>
</dbReference>
<dbReference type="Proteomes" id="UP000694728">
    <property type="component" value="Unplaced"/>
</dbReference>
<dbReference type="Ensembl" id="ENSSSCT00040040308.1">
    <property type="protein sequence ID" value="ENSSSCP00040016918.1"/>
    <property type="gene ID" value="ENSSSCG00040029999.1"/>
</dbReference>
<dbReference type="Proteomes" id="UP000694571">
    <property type="component" value="Unplaced"/>
</dbReference>
<proteinExistence type="predicted"/>